<proteinExistence type="predicted"/>
<evidence type="ECO:0000313" key="1">
    <source>
        <dbReference type="EMBL" id="QDB71227.1"/>
    </source>
</evidence>
<keyword evidence="2" id="KW-1185">Reference proteome</keyword>
<gene>
    <name evidence="1" type="ORF">CPT_Moabite_197</name>
</gene>
<organism evidence="1 2">
    <name type="scientific">Serratia phage Moabite</name>
    <dbReference type="NCBI Taxonomy" id="2587814"/>
    <lineage>
        <taxon>Viruses</taxon>
        <taxon>Duplodnaviria</taxon>
        <taxon>Heunggongvirae</taxon>
        <taxon>Uroviricota</taxon>
        <taxon>Caudoviricetes</taxon>
        <taxon>Chimalliviridae</taxon>
        <taxon>Moabitevirus</taxon>
        <taxon>Moabitevirus moabite</taxon>
    </lineage>
</organism>
<evidence type="ECO:0000313" key="2">
    <source>
        <dbReference type="Proteomes" id="UP000319063"/>
    </source>
</evidence>
<sequence length="729" mass="78969">MSDYSAKITELPGGSKVRESSLLPLATAKTAGGITEKFTVAQLRKGLNYENAYNTLAEAIPDTVQGEVFFVFTGPDKTAVAEYLRGASGAGQVLDEAGTPVVHLTPKGLASYRVIPNMATLRTTKPKNPNEIVEVTEYYTGKMNGGGRFVSAVNTTVPDDGGYTTIRVDENTVWYRQDLRALTLWDGGCDNSVADNGPFIQNIQYSRSLQPIKVPSQYFGIRTPIVIKANKGFALYADGAHTGRAVLQWMGGDFNDDTTAVLSITVDNPTDFTYSGVVLKGFSILGGGKVLHGLYMRNVGYPEIDSLKIENFKGAGLLLDQVQDGYFNFLEVQVCGRTSGDYGVYADLVNLSKTQFAPIHIISSKSGDASNMLRFQGGQWEANNCSPTVYYRGGIGLWISKIHCEQRNGPMSKFKLYDPNFVMDTSPEKAGRVFIQVDGSSSSEVMLDQMQSSETERFVYAGGYGVVMITNTTRGGGICLASANREFAMTITNSWLTDCYFGPSSRVWIDNCRLGNLTWSYPSYTGLISNTMMKDVVMNNDGSFPDINFNNCIFDNFTNYVKNVRVTGGHCKGNFSFNASGGGGAVIGTVIDGTLSVDTKWGIDFRPSGAVMNQVYSNNAPTEQAPNGTRPNGSIWINKNVVANAPDGTPFSWVKDAAGKWVPYAFTGAFANGVVAKEYTFANLPAPSSCKRAIVTCTDSAKTPKDQLVYSDGANWRYVADPATVVTKG</sequence>
<dbReference type="EMBL" id="MK994515">
    <property type="protein sequence ID" value="QDB71227.1"/>
    <property type="molecule type" value="Genomic_DNA"/>
</dbReference>
<reference evidence="2" key="1">
    <citation type="submission" date="2019-05" db="EMBL/GenBank/DDBJ databases">
        <title>Complete Genome Sequence of Serratia marcescens Myophage Moabite.</title>
        <authorList>
            <person name="Price L."/>
            <person name="Rohren M."/>
            <person name="Newkirk H."/>
            <person name="Liu M."/>
            <person name="Ramsey J."/>
        </authorList>
    </citation>
    <scope>NUCLEOTIDE SEQUENCE [LARGE SCALE GENOMIC DNA]</scope>
</reference>
<dbReference type="Proteomes" id="UP000319063">
    <property type="component" value="Segment"/>
</dbReference>
<accession>A0A4Y5TPC9</accession>
<name>A0A4Y5TPC9_9CAUD</name>
<protein>
    <submittedName>
        <fullName evidence="1">Tail fiber protein</fullName>
    </submittedName>
</protein>